<protein>
    <submittedName>
        <fullName evidence="2">Uncharacterized protein</fullName>
    </submittedName>
</protein>
<proteinExistence type="predicted"/>
<dbReference type="Proteomes" id="UP000005667">
    <property type="component" value="Plasmid AZO_p6"/>
</dbReference>
<sequence>MKGSIPGGASTRPPERVVARNALPRLYHSRLRRAGKAFVPPSEPSGDDPCSMSLPRRLGARKRLRRSSAW</sequence>
<reference evidence="3" key="1">
    <citation type="journal article" date="2011" name="PLoS Genet.">
        <title>Azospirillum genomes reveal transition of bacteria from aquatic to terrestrial environments.</title>
        <authorList>
            <person name="Wisniewski-Dye F."/>
            <person name="Borziak K."/>
            <person name="Khalsa-Moyers G."/>
            <person name="Alexandre G."/>
            <person name="Sukharnikov L.O."/>
            <person name="Wuichet K."/>
            <person name="Hurst G.B."/>
            <person name="McDonald W.H."/>
            <person name="Robertson J.S."/>
            <person name="Barbe V."/>
            <person name="Calteau A."/>
            <person name="Rouy Z."/>
            <person name="Mangenot S."/>
            <person name="Prigent-Combaret C."/>
            <person name="Normand P."/>
            <person name="Boyer M."/>
            <person name="Siguier P."/>
            <person name="Dessaux Y."/>
            <person name="Elmerich C."/>
            <person name="Condemine G."/>
            <person name="Krishnen G."/>
            <person name="Kennedy I."/>
            <person name="Paterson A.H."/>
            <person name="Gonzalez V."/>
            <person name="Mavingui P."/>
            <person name="Zhulin I.B."/>
        </authorList>
    </citation>
    <scope>NUCLEOTIDE SEQUENCE [LARGE SCALE GENOMIC DNA]</scope>
    <source>
        <strain evidence="3">4B</strain>
    </source>
</reference>
<evidence type="ECO:0000256" key="1">
    <source>
        <dbReference type="SAM" id="MobiDB-lite"/>
    </source>
</evidence>
<evidence type="ECO:0000313" key="3">
    <source>
        <dbReference type="Proteomes" id="UP000005667"/>
    </source>
</evidence>
<dbReference type="KEGG" id="ali:AZOLI_p60038"/>
<gene>
    <name evidence="2" type="ordered locus">AZOLI_p60038</name>
</gene>
<name>G7ZIK7_AZOL4</name>
<dbReference type="AlphaFoldDB" id="G7ZIK7"/>
<dbReference type="HOGENOM" id="CLU_2749077_0_0_5"/>
<dbReference type="EMBL" id="FQ311874">
    <property type="protein sequence ID" value="CBS91461.1"/>
    <property type="molecule type" value="Genomic_DNA"/>
</dbReference>
<keyword evidence="2" id="KW-0614">Plasmid</keyword>
<keyword evidence="3" id="KW-1185">Reference proteome</keyword>
<feature type="region of interest" description="Disordered" evidence="1">
    <location>
        <begin position="34"/>
        <end position="70"/>
    </location>
</feature>
<geneLocation type="plasmid" evidence="2 3">
    <name>AZO_p6</name>
</geneLocation>
<feature type="compositionally biased region" description="Basic residues" evidence="1">
    <location>
        <begin position="58"/>
        <end position="70"/>
    </location>
</feature>
<accession>G7ZIK7</accession>
<evidence type="ECO:0000313" key="2">
    <source>
        <dbReference type="EMBL" id="CBS91461.1"/>
    </source>
</evidence>
<organism evidence="2 3">
    <name type="scientific">Azospirillum lipoferum (strain 4B)</name>
    <dbReference type="NCBI Taxonomy" id="862719"/>
    <lineage>
        <taxon>Bacteria</taxon>
        <taxon>Pseudomonadati</taxon>
        <taxon>Pseudomonadota</taxon>
        <taxon>Alphaproteobacteria</taxon>
        <taxon>Rhodospirillales</taxon>
        <taxon>Azospirillaceae</taxon>
        <taxon>Azospirillum</taxon>
    </lineage>
</organism>